<dbReference type="InterPro" id="IPR001304">
    <property type="entry name" value="C-type_lectin-like"/>
</dbReference>
<dbReference type="GO" id="GO:0005615">
    <property type="term" value="C:extracellular space"/>
    <property type="evidence" value="ECO:0000318"/>
    <property type="project" value="GO_Central"/>
</dbReference>
<feature type="chain" id="PRO_5039931786" evidence="1">
    <location>
        <begin position="22"/>
        <end position="418"/>
    </location>
</feature>
<name>A0A9J7LGN3_BRAFL</name>
<dbReference type="Gene3D" id="3.10.100.10">
    <property type="entry name" value="Mannose-Binding Protein A, subunit A"/>
    <property type="match status" value="1"/>
</dbReference>
<dbReference type="SMART" id="SM00539">
    <property type="entry name" value="NIDO"/>
    <property type="match status" value="1"/>
</dbReference>
<dbReference type="RefSeq" id="XP_035681625.1">
    <property type="nucleotide sequence ID" value="XM_035825732.1"/>
</dbReference>
<dbReference type="InterPro" id="IPR016186">
    <property type="entry name" value="C-type_lectin-like/link_sf"/>
</dbReference>
<dbReference type="InterPro" id="IPR003886">
    <property type="entry name" value="NIDO_dom"/>
</dbReference>
<dbReference type="AlphaFoldDB" id="A0A9J7LGN3"/>
<dbReference type="GO" id="GO:0007160">
    <property type="term" value="P:cell-matrix adhesion"/>
    <property type="evidence" value="ECO:0007669"/>
    <property type="project" value="InterPro"/>
</dbReference>
<dbReference type="CDD" id="cd00037">
    <property type="entry name" value="CLECT"/>
    <property type="match status" value="1"/>
</dbReference>
<feature type="domain" description="C-type lectin" evidence="2">
    <location>
        <begin position="284"/>
        <end position="409"/>
    </location>
</feature>
<evidence type="ECO:0000313" key="5">
    <source>
        <dbReference type="RefSeq" id="XP_035681625.1"/>
    </source>
</evidence>
<dbReference type="PANTHER" id="PTHR13802">
    <property type="entry name" value="MUCIN 4-RELATED"/>
    <property type="match status" value="1"/>
</dbReference>
<organism evidence="4 5">
    <name type="scientific">Branchiostoma floridae</name>
    <name type="common">Florida lancelet</name>
    <name type="synonym">Amphioxus</name>
    <dbReference type="NCBI Taxonomy" id="7739"/>
    <lineage>
        <taxon>Eukaryota</taxon>
        <taxon>Metazoa</taxon>
        <taxon>Chordata</taxon>
        <taxon>Cephalochordata</taxon>
        <taxon>Leptocardii</taxon>
        <taxon>Amphioxiformes</taxon>
        <taxon>Branchiostomatidae</taxon>
        <taxon>Branchiostoma</taxon>
    </lineage>
</organism>
<dbReference type="SMART" id="SM00034">
    <property type="entry name" value="CLECT"/>
    <property type="match status" value="1"/>
</dbReference>
<evidence type="ECO:0000256" key="1">
    <source>
        <dbReference type="SAM" id="SignalP"/>
    </source>
</evidence>
<feature type="signal peptide" evidence="1">
    <location>
        <begin position="1"/>
        <end position="21"/>
    </location>
</feature>
<dbReference type="SUPFAM" id="SSF56436">
    <property type="entry name" value="C-type lectin-like"/>
    <property type="match status" value="1"/>
</dbReference>
<dbReference type="InterPro" id="IPR051495">
    <property type="entry name" value="Epithelial_Barrier/Signaling"/>
</dbReference>
<sequence length="418" mass="45926">MRQFILTTCLLASLAVRQTSAEVNRSPPVSNAAFYPYGPGTADILDSPADDSSSGEQSLSIAFPFFEETYNSLWVNTNGDISFGGSVTGFTPIPFPVEDNKLIAGYFTDIKTSYDGRSGYIYHRETTDATVLSRANTDIQTAFPAEHGSFVAIWAYIATWHEVAFFGSSGASRNLRNTFQLVLITDGCKSFCLFNYDRIDFLQGSTNGGDSETGTGPNPAQVGVNGGDGIHYTPHPYSTSTDLYNLPTWTDPAVPGPPGRWYRRVDRKIIGDTPQGCPPSYEFYGDKCVKLQEHPLDYAAAISKCEADGARLFNIRSQADNEWLTDQLHLFVSGKLYQRGFWIGLTDEDTEGTFVWEDGTTLCPTSYTNWASDALASNDGTRNCVYISRGYNGKWSIKGCDDKKKSICVTDAEIPTCP</sequence>
<keyword evidence="4" id="KW-1185">Reference proteome</keyword>
<accession>A0A9J7LGN3</accession>
<dbReference type="Proteomes" id="UP000001554">
    <property type="component" value="Chromosome 7"/>
</dbReference>
<dbReference type="PROSITE" id="PS50041">
    <property type="entry name" value="C_TYPE_LECTIN_2"/>
    <property type="match status" value="1"/>
</dbReference>
<dbReference type="Pfam" id="PF06119">
    <property type="entry name" value="NIDO"/>
    <property type="match status" value="1"/>
</dbReference>
<proteinExistence type="predicted"/>
<dbReference type="InterPro" id="IPR016187">
    <property type="entry name" value="CTDL_fold"/>
</dbReference>
<dbReference type="OrthoDB" id="10070306at2759"/>
<dbReference type="Pfam" id="PF00059">
    <property type="entry name" value="Lectin_C"/>
    <property type="match status" value="1"/>
</dbReference>
<keyword evidence="1" id="KW-0732">Signal</keyword>
<dbReference type="KEGG" id="bfo:118419370"/>
<reference evidence="4" key="1">
    <citation type="journal article" date="2020" name="Nat. Ecol. Evol.">
        <title>Deeply conserved synteny resolves early events in vertebrate evolution.</title>
        <authorList>
            <person name="Simakov O."/>
            <person name="Marletaz F."/>
            <person name="Yue J.X."/>
            <person name="O'Connell B."/>
            <person name="Jenkins J."/>
            <person name="Brandt A."/>
            <person name="Calef R."/>
            <person name="Tung C.H."/>
            <person name="Huang T.K."/>
            <person name="Schmutz J."/>
            <person name="Satoh N."/>
            <person name="Yu J.K."/>
            <person name="Putnam N.H."/>
            <person name="Green R.E."/>
            <person name="Rokhsar D.S."/>
        </authorList>
    </citation>
    <scope>NUCLEOTIDE SEQUENCE [LARGE SCALE GENOMIC DNA]</scope>
    <source>
        <strain evidence="4">S238N-H82</strain>
    </source>
</reference>
<gene>
    <name evidence="5" type="primary">LOC118419370</name>
</gene>
<feature type="domain" description="NIDO" evidence="3">
    <location>
        <begin position="105"/>
        <end position="268"/>
    </location>
</feature>
<protein>
    <submittedName>
        <fullName evidence="5">Sushi, nidogen and EGF-like domain-containing protein 1</fullName>
    </submittedName>
</protein>
<reference evidence="5" key="2">
    <citation type="submission" date="2025-08" db="UniProtKB">
        <authorList>
            <consortium name="RefSeq"/>
        </authorList>
    </citation>
    <scope>IDENTIFICATION</scope>
    <source>
        <strain evidence="5">S238N-H82</strain>
        <tissue evidence="5">Testes</tissue>
    </source>
</reference>
<dbReference type="PANTHER" id="PTHR13802:SF59">
    <property type="entry name" value="SUSHI DOMAIN-CONTAINING PROTEIN 2"/>
    <property type="match status" value="1"/>
</dbReference>
<evidence type="ECO:0000259" key="3">
    <source>
        <dbReference type="PROSITE" id="PS51220"/>
    </source>
</evidence>
<evidence type="ECO:0000313" key="4">
    <source>
        <dbReference type="Proteomes" id="UP000001554"/>
    </source>
</evidence>
<evidence type="ECO:0000259" key="2">
    <source>
        <dbReference type="PROSITE" id="PS50041"/>
    </source>
</evidence>
<dbReference type="GeneID" id="118419370"/>
<dbReference type="PROSITE" id="PS51220">
    <property type="entry name" value="NIDO"/>
    <property type="match status" value="1"/>
</dbReference>